<keyword evidence="2" id="KW-0732">Signal</keyword>
<dbReference type="Pfam" id="PF13458">
    <property type="entry name" value="Peripla_BP_6"/>
    <property type="match status" value="1"/>
</dbReference>
<dbReference type="Proteomes" id="UP000005317">
    <property type="component" value="Unassembled WGS sequence"/>
</dbReference>
<organism evidence="4 5">
    <name type="scientific">Thiothrix nivea (strain ATCC 35100 / DSM 5205 / JP2)</name>
    <dbReference type="NCBI Taxonomy" id="870187"/>
    <lineage>
        <taxon>Bacteria</taxon>
        <taxon>Pseudomonadati</taxon>
        <taxon>Pseudomonadota</taxon>
        <taxon>Gammaproteobacteria</taxon>
        <taxon>Thiotrichales</taxon>
        <taxon>Thiotrichaceae</taxon>
        <taxon>Thiothrix</taxon>
    </lineage>
</organism>
<dbReference type="SUPFAM" id="SSF53822">
    <property type="entry name" value="Periplasmic binding protein-like I"/>
    <property type="match status" value="1"/>
</dbReference>
<dbReference type="PROSITE" id="PS51257">
    <property type="entry name" value="PROKAR_LIPOPROTEIN"/>
    <property type="match status" value="1"/>
</dbReference>
<dbReference type="PANTHER" id="PTHR30483">
    <property type="entry name" value="LEUCINE-SPECIFIC-BINDING PROTEIN"/>
    <property type="match status" value="1"/>
</dbReference>
<evidence type="ECO:0000313" key="4">
    <source>
        <dbReference type="EMBL" id="EIJ36882.1"/>
    </source>
</evidence>
<dbReference type="Gene3D" id="3.40.50.2300">
    <property type="match status" value="2"/>
</dbReference>
<evidence type="ECO:0000259" key="3">
    <source>
        <dbReference type="Pfam" id="PF13458"/>
    </source>
</evidence>
<dbReference type="AlphaFoldDB" id="A0A656HKW0"/>
<proteinExistence type="inferred from homology"/>
<dbReference type="InterPro" id="IPR051010">
    <property type="entry name" value="BCAA_transport"/>
</dbReference>
<dbReference type="InterPro" id="IPR028081">
    <property type="entry name" value="Leu-bd"/>
</dbReference>
<dbReference type="OrthoDB" id="9815217at2"/>
<evidence type="ECO:0000313" key="5">
    <source>
        <dbReference type="Proteomes" id="UP000005317"/>
    </source>
</evidence>
<sequence length="621" mass="69598" precursor="true">MMTRGYPIWLLAVWLLVMGLLSGCSPDFEGMGEQRLALSQQEQGNIEIVAMQTPGDNDKLLNGILLAAEEINRREGKLLGRNLKVHIEQEGDTFEATKSMIRRVVANPRVAAVLGHRRSSIAVPASAIYEHSKVVFMTPFATAKNLTGHSFQYVFRMIPSNEVMADQLASVAKTLGYQRVVTLYARDDLNRETAFLFEDAAINQGIKLVKSSSFFEKDSNYRPIISQFNNESFDAIFIASSAPAAALMAKQLREMGIQEPILGSNSLNQTAYTDNAGSAAENTIIPSIYHPDEGNPVTRQFIRQYQEKYQTEPDYNAAQGYDSVMLLAAAIEKAGSTLPPLLSTTLHYMPAWVGVTGIHAFDEYGDVNGKKYFFKVWQEQAWQDMPAIHVPYLIDRFTQNQKTQTNFPKAFTRRMHDDEHNTYLLELAQNILKFNRIGIIYENTEDGRKASGYELLQTLENQHKLSIVGCEVPFSLLDNKETERALLACYGTLSLNTDALLAPSFHGIDSKLQERLNSSLTFFKIPAISLDERNTDPNISLVLTKRTDVDAQGISGMHVYSSLLKGLKVHEFAERLKNLPELTVNLHNLQYQGFSEQPILELSPDNYLYSDSPLIRGGSTQ</sequence>
<reference evidence="5" key="1">
    <citation type="journal article" date="2011" name="Stand. Genomic Sci.">
        <title>Genome sequence of the filamentous, gliding Thiothrix nivea neotype strain (JP2(T)).</title>
        <authorList>
            <person name="Lapidus A."/>
            <person name="Nolan M."/>
            <person name="Lucas S."/>
            <person name="Glavina Del Rio T."/>
            <person name="Tice H."/>
            <person name="Cheng J.F."/>
            <person name="Tapia R."/>
            <person name="Han C."/>
            <person name="Goodwin L."/>
            <person name="Pitluck S."/>
            <person name="Liolios K."/>
            <person name="Pagani I."/>
            <person name="Ivanova N."/>
            <person name="Huntemann M."/>
            <person name="Mavromatis K."/>
            <person name="Mikhailova N."/>
            <person name="Pati A."/>
            <person name="Chen A."/>
            <person name="Palaniappan K."/>
            <person name="Land M."/>
            <person name="Brambilla E.M."/>
            <person name="Rohde M."/>
            <person name="Abt B."/>
            <person name="Verbarg S."/>
            <person name="Goker M."/>
            <person name="Bristow J."/>
            <person name="Eisen J.A."/>
            <person name="Markowitz V."/>
            <person name="Hugenholtz P."/>
            <person name="Kyrpides N.C."/>
            <person name="Klenk H.P."/>
            <person name="Woyke T."/>
        </authorList>
    </citation>
    <scope>NUCLEOTIDE SEQUENCE [LARGE SCALE GENOMIC DNA]</scope>
    <source>
        <strain evidence="5">ATCC 35100 / DSM 5205 / JP2</strain>
    </source>
</reference>
<evidence type="ECO:0000256" key="1">
    <source>
        <dbReference type="ARBA" id="ARBA00010062"/>
    </source>
</evidence>
<protein>
    <submittedName>
        <fullName evidence="4">Extracellular ligand-binding receptor</fullName>
    </submittedName>
</protein>
<evidence type="ECO:0000256" key="2">
    <source>
        <dbReference type="ARBA" id="ARBA00022729"/>
    </source>
</evidence>
<name>A0A656HKW0_THINJ</name>
<keyword evidence="5" id="KW-1185">Reference proteome</keyword>
<dbReference type="EMBL" id="JH651384">
    <property type="protein sequence ID" value="EIJ36882.1"/>
    <property type="molecule type" value="Genomic_DNA"/>
</dbReference>
<accession>A0A656HKW0</accession>
<feature type="domain" description="Leucine-binding protein" evidence="3">
    <location>
        <begin position="60"/>
        <end position="375"/>
    </location>
</feature>
<dbReference type="PANTHER" id="PTHR30483:SF6">
    <property type="entry name" value="PERIPLASMIC BINDING PROTEIN OF ABC TRANSPORTER FOR NATURAL AMINO ACIDS"/>
    <property type="match status" value="1"/>
</dbReference>
<dbReference type="InterPro" id="IPR028082">
    <property type="entry name" value="Peripla_BP_I"/>
</dbReference>
<dbReference type="CDD" id="cd06344">
    <property type="entry name" value="PBP1_ABC_HAAT-like"/>
    <property type="match status" value="1"/>
</dbReference>
<comment type="similarity">
    <text evidence="1">Belongs to the leucine-binding protein family.</text>
</comment>
<keyword evidence="4" id="KW-0675">Receptor</keyword>
<gene>
    <name evidence="4" type="ORF">Thini_4402</name>
</gene>